<evidence type="ECO:0000313" key="2">
    <source>
        <dbReference type="EMBL" id="QJA66478.1"/>
    </source>
</evidence>
<dbReference type="EMBL" id="MT144640">
    <property type="protein sequence ID" value="QJH96121.1"/>
    <property type="molecule type" value="Genomic_DNA"/>
</dbReference>
<sequence>MTSENKPKFQFEISEEQQTRALKVFSEYGMRKAVMSPILDEVMDMIEKHGYVVLAILLDKNTKLRKVIPSLAKVERMAER</sequence>
<evidence type="ECO:0000313" key="4">
    <source>
        <dbReference type="EMBL" id="QJI04672.1"/>
    </source>
</evidence>
<gene>
    <name evidence="4" type="ORF">MM415A00105_0064</name>
    <name evidence="2" type="ORF">MM415B00347_0046</name>
    <name evidence="1" type="ORF">TM448A00170_0046</name>
    <name evidence="3" type="ORF">TM448B00622_0016</name>
</gene>
<proteinExistence type="predicted"/>
<dbReference type="AlphaFoldDB" id="A0A6H1ZCG1"/>
<evidence type="ECO:0000313" key="3">
    <source>
        <dbReference type="EMBL" id="QJH96121.1"/>
    </source>
</evidence>
<evidence type="ECO:0000313" key="1">
    <source>
        <dbReference type="EMBL" id="QJA44955.1"/>
    </source>
</evidence>
<reference evidence="1" key="1">
    <citation type="submission" date="2020-03" db="EMBL/GenBank/DDBJ databases">
        <title>The deep terrestrial virosphere.</title>
        <authorList>
            <person name="Holmfeldt K."/>
            <person name="Nilsson E."/>
            <person name="Simone D."/>
            <person name="Lopez-Fernandez M."/>
            <person name="Wu X."/>
            <person name="de Brujin I."/>
            <person name="Lundin D."/>
            <person name="Andersson A."/>
            <person name="Bertilsson S."/>
            <person name="Dopson M."/>
        </authorList>
    </citation>
    <scope>NUCLEOTIDE SEQUENCE</scope>
    <source>
        <strain evidence="4">MM415A00105</strain>
        <strain evidence="2">MM415B00347</strain>
        <strain evidence="1">TM448A00170</strain>
        <strain evidence="3">TM448B00622</strain>
    </source>
</reference>
<organism evidence="1">
    <name type="scientific">viral metagenome</name>
    <dbReference type="NCBI Taxonomy" id="1070528"/>
    <lineage>
        <taxon>unclassified sequences</taxon>
        <taxon>metagenomes</taxon>
        <taxon>organismal metagenomes</taxon>
    </lineage>
</organism>
<name>A0A6H1ZCG1_9ZZZZ</name>
<dbReference type="EMBL" id="MT143983">
    <property type="protein sequence ID" value="QJA44955.1"/>
    <property type="molecule type" value="Genomic_DNA"/>
</dbReference>
<protein>
    <submittedName>
        <fullName evidence="1">Uncharacterized protein</fullName>
    </submittedName>
</protein>
<dbReference type="EMBL" id="MT145188">
    <property type="protein sequence ID" value="QJI04672.1"/>
    <property type="molecule type" value="Genomic_DNA"/>
</dbReference>
<dbReference type="EMBL" id="MT141555">
    <property type="protein sequence ID" value="QJA66478.1"/>
    <property type="molecule type" value="Genomic_DNA"/>
</dbReference>
<accession>A0A6H1ZCG1</accession>